<dbReference type="AlphaFoldDB" id="A0A835SAM6"/>
<evidence type="ECO:0000256" key="1">
    <source>
        <dbReference type="ARBA" id="ARBA00004123"/>
    </source>
</evidence>
<dbReference type="Proteomes" id="UP000650467">
    <property type="component" value="Unassembled WGS sequence"/>
</dbReference>
<comment type="caution">
    <text evidence="7">The sequence shown here is derived from an EMBL/GenBank/DDBJ whole genome shotgun (WGS) entry which is preliminary data.</text>
</comment>
<sequence>MRGDASNIYKWVVDDVVSSMTAEFQAAGIDESVLMELKTKWEEKLRQQGLIHDHDGGDDHHASRRGGAAAADAGGEDGAGGSVLGKRRAPEGGAAPGAPNAVLNNPAFAVAQQFFAVYTQQLNQHTQMLQQAQAQAQLQQQQQQQHHQQQQHQQQQQQQQVQSDAAVAAARAAQAHHAAHSQTASAPGAAQAAAAQFALKQEPGRQAVPGPHHPHAQAHVAHPQAQGQPHPQAHMHPHAAHYAQAPGHLPPGVVQPPQTAAAAQAAAVAAAAAAGYPGAYYGHGQIPQHDGEDGDGGAGPSSGGAGGDAGGDGAAAGEEPAAEGDEVLSEDEHDEGDEEEVVENLMIGQFEKVQKMKSRWKVAMRDCVFHINGRDYLFKKCQAEFSWQ</sequence>
<evidence type="ECO:0000256" key="6">
    <source>
        <dbReference type="SAM" id="MobiDB-lite"/>
    </source>
</evidence>
<dbReference type="Gene3D" id="2.30.18.10">
    <property type="entry name" value="Transcription factor IIA (TFIIA), beta-barrel domain"/>
    <property type="match status" value="1"/>
</dbReference>
<dbReference type="PANTHER" id="PTHR12694:SF8">
    <property type="entry name" value="TRANSCRIPTION INITIATION FACTOR IIA SUBUNIT 1"/>
    <property type="match status" value="1"/>
</dbReference>
<evidence type="ECO:0000256" key="3">
    <source>
        <dbReference type="ARBA" id="ARBA00023163"/>
    </source>
</evidence>
<keyword evidence="3" id="KW-0804">Transcription</keyword>
<feature type="compositionally biased region" description="Low complexity" evidence="6">
    <location>
        <begin position="217"/>
        <end position="232"/>
    </location>
</feature>
<dbReference type="EMBL" id="JAEHOC010000079">
    <property type="protein sequence ID" value="KAG2423429.1"/>
    <property type="molecule type" value="Genomic_DNA"/>
</dbReference>
<dbReference type="InterPro" id="IPR009088">
    <property type="entry name" value="TFIIA_b-brl"/>
</dbReference>
<gene>
    <name evidence="7" type="ORF">HXX76_015300</name>
</gene>
<feature type="compositionally biased region" description="Low complexity" evidence="6">
    <location>
        <begin position="167"/>
        <end position="210"/>
    </location>
</feature>
<evidence type="ECO:0000256" key="4">
    <source>
        <dbReference type="ARBA" id="ARBA00023242"/>
    </source>
</evidence>
<dbReference type="Gene3D" id="1.10.287.100">
    <property type="match status" value="1"/>
</dbReference>
<dbReference type="GO" id="GO:0006367">
    <property type="term" value="P:transcription initiation at RNA polymerase II promoter"/>
    <property type="evidence" value="ECO:0007669"/>
    <property type="project" value="InterPro"/>
</dbReference>
<feature type="compositionally biased region" description="Acidic residues" evidence="6">
    <location>
        <begin position="320"/>
        <end position="339"/>
    </location>
</feature>
<keyword evidence="5" id="KW-0175">Coiled coil</keyword>
<keyword evidence="4" id="KW-0539">Nucleus</keyword>
<accession>A0A835SAM6</accession>
<evidence type="ECO:0000313" key="7">
    <source>
        <dbReference type="EMBL" id="KAG2423429.1"/>
    </source>
</evidence>
<name>A0A835SAM6_CHLIN</name>
<evidence type="ECO:0000313" key="8">
    <source>
        <dbReference type="Proteomes" id="UP000650467"/>
    </source>
</evidence>
<feature type="compositionally biased region" description="Basic and acidic residues" evidence="6">
    <location>
        <begin position="51"/>
        <end position="61"/>
    </location>
</feature>
<organism evidence="7 8">
    <name type="scientific">Chlamydomonas incerta</name>
    <dbReference type="NCBI Taxonomy" id="51695"/>
    <lineage>
        <taxon>Eukaryota</taxon>
        <taxon>Viridiplantae</taxon>
        <taxon>Chlorophyta</taxon>
        <taxon>core chlorophytes</taxon>
        <taxon>Chlorophyceae</taxon>
        <taxon>CS clade</taxon>
        <taxon>Chlamydomonadales</taxon>
        <taxon>Chlamydomonadaceae</taxon>
        <taxon>Chlamydomonas</taxon>
    </lineage>
</organism>
<dbReference type="OrthoDB" id="6275927at2759"/>
<dbReference type="PANTHER" id="PTHR12694">
    <property type="entry name" value="TRANSCRIPTION INITIATION FACTOR IIA SUBUNIT 1"/>
    <property type="match status" value="1"/>
</dbReference>
<reference evidence="7" key="1">
    <citation type="journal article" date="2020" name="bioRxiv">
        <title>Comparative genomics of Chlamydomonas.</title>
        <authorList>
            <person name="Craig R.J."/>
            <person name="Hasan A.R."/>
            <person name="Ness R.W."/>
            <person name="Keightley P.D."/>
        </authorList>
    </citation>
    <scope>NUCLEOTIDE SEQUENCE</scope>
    <source>
        <strain evidence="7">SAG 7.73</strain>
    </source>
</reference>
<protein>
    <submittedName>
        <fullName evidence="7">Uncharacterized protein</fullName>
    </submittedName>
</protein>
<dbReference type="SUPFAM" id="SSF47396">
    <property type="entry name" value="Transcription factor IIA (TFIIA), alpha-helical domain"/>
    <property type="match status" value="1"/>
</dbReference>
<dbReference type="Pfam" id="PF03153">
    <property type="entry name" value="TFIIA"/>
    <property type="match status" value="2"/>
</dbReference>
<comment type="similarity">
    <text evidence="2">Belongs to the TFIIA subunit 1 family.</text>
</comment>
<feature type="region of interest" description="Disordered" evidence="6">
    <location>
        <begin position="51"/>
        <end position="98"/>
    </location>
</feature>
<dbReference type="InterPro" id="IPR004855">
    <property type="entry name" value="TFIIA_asu/bsu"/>
</dbReference>
<evidence type="ECO:0000256" key="2">
    <source>
        <dbReference type="ARBA" id="ARBA00010059"/>
    </source>
</evidence>
<feature type="region of interest" description="Disordered" evidence="6">
    <location>
        <begin position="283"/>
        <end position="339"/>
    </location>
</feature>
<keyword evidence="8" id="KW-1185">Reference proteome</keyword>
<dbReference type="SMART" id="SM01371">
    <property type="entry name" value="TFIIA"/>
    <property type="match status" value="1"/>
</dbReference>
<dbReference type="GO" id="GO:0005672">
    <property type="term" value="C:transcription factor TFIIA complex"/>
    <property type="evidence" value="ECO:0007669"/>
    <property type="project" value="InterPro"/>
</dbReference>
<feature type="region of interest" description="Disordered" evidence="6">
    <location>
        <begin position="167"/>
        <end position="237"/>
    </location>
</feature>
<comment type="subcellular location">
    <subcellularLocation>
        <location evidence="1">Nucleus</location>
    </subcellularLocation>
</comment>
<feature type="coiled-coil region" evidence="5">
    <location>
        <begin position="115"/>
        <end position="158"/>
    </location>
</feature>
<proteinExistence type="inferred from homology"/>
<feature type="compositionally biased region" description="Gly residues" evidence="6">
    <location>
        <begin position="296"/>
        <end position="314"/>
    </location>
</feature>
<dbReference type="SUPFAM" id="SSF50784">
    <property type="entry name" value="Transcription factor IIA (TFIIA), beta-barrel domain"/>
    <property type="match status" value="1"/>
</dbReference>
<evidence type="ECO:0000256" key="5">
    <source>
        <dbReference type="SAM" id="Coils"/>
    </source>
</evidence>